<dbReference type="Gene3D" id="2.80.10.50">
    <property type="match status" value="1"/>
</dbReference>
<dbReference type="EC" id="2.4.1.109" evidence="4 15"/>
<evidence type="ECO:0000256" key="10">
    <source>
        <dbReference type="ARBA" id="ARBA00022989"/>
    </source>
</evidence>
<dbReference type="EMBL" id="CP119879">
    <property type="protein sequence ID" value="WFD35271.1"/>
    <property type="molecule type" value="Genomic_DNA"/>
</dbReference>
<keyword evidence="6 15" id="KW-0808">Transferase</keyword>
<evidence type="ECO:0000256" key="11">
    <source>
        <dbReference type="ARBA" id="ARBA00023136"/>
    </source>
</evidence>
<evidence type="ECO:0000256" key="6">
    <source>
        <dbReference type="ARBA" id="ARBA00022679"/>
    </source>
</evidence>
<feature type="transmembrane region" description="Helical" evidence="15">
    <location>
        <begin position="695"/>
        <end position="714"/>
    </location>
</feature>
<keyword evidence="12" id="KW-0325">Glycoprotein</keyword>
<dbReference type="Pfam" id="PF02815">
    <property type="entry name" value="MIR"/>
    <property type="match status" value="1"/>
</dbReference>
<evidence type="ECO:0000256" key="12">
    <source>
        <dbReference type="ARBA" id="ARBA00023180"/>
    </source>
</evidence>
<dbReference type="Pfam" id="PF16192">
    <property type="entry name" value="PMT_4TMC"/>
    <property type="match status" value="1"/>
</dbReference>
<evidence type="ECO:0000256" key="9">
    <source>
        <dbReference type="ARBA" id="ARBA00022824"/>
    </source>
</evidence>
<dbReference type="InterPro" id="IPR003342">
    <property type="entry name" value="ArnT-like_N"/>
</dbReference>
<dbReference type="GO" id="GO:0004169">
    <property type="term" value="F:dolichyl-phosphate-mannose-protein mannosyltransferase activity"/>
    <property type="evidence" value="ECO:0007669"/>
    <property type="project" value="UniProtKB-UniRule"/>
</dbReference>
<protein>
    <recommendedName>
        <fullName evidence="4 15">Dolichyl-phosphate-mannose--protein mannosyltransferase</fullName>
        <ecNumber evidence="4 15">2.4.1.109</ecNumber>
    </recommendedName>
</protein>
<gene>
    <name evidence="18" type="primary">PMT1</name>
    <name evidence="18" type="ORF">MCUN1_002122</name>
</gene>
<dbReference type="SUPFAM" id="SSF82109">
    <property type="entry name" value="MIR domain"/>
    <property type="match status" value="1"/>
</dbReference>
<proteinExistence type="inferred from homology"/>
<evidence type="ECO:0000259" key="17">
    <source>
        <dbReference type="PROSITE" id="PS50919"/>
    </source>
</evidence>
<feature type="transmembrane region" description="Helical" evidence="15">
    <location>
        <begin position="147"/>
        <end position="165"/>
    </location>
</feature>
<keyword evidence="19" id="KW-1185">Reference proteome</keyword>
<dbReference type="InterPro" id="IPR036300">
    <property type="entry name" value="MIR_dom_sf"/>
</dbReference>
<sequence length="884" mass="100120">MAYAGAAGPQMMMRARQVPATETAEPLLSSAEAEKEAANHPRAPARHVAATLSRGDWLVVAFLSLLALVTRFYAISQPSSVVFDEVHFGGFASKYIKQRFFMDVHPPLAKLLITFAAWLGGFKGNFSFDPLGSEYLDESNQERVPYVMMRSVGALLGAAVIPLAYLTMRGLGLRGISALVAASFVALDNALTTQSRLILLDAPLLFFIALSIYAWVVFSQIDAQAPFTRRWWIYLSLTGAGLGASVSCKWVGLFTIAAVGVAVIVQLWERLADLRVPIRTLVAHFMARALCLIVIPVVMYIGFFRIHFAILVNSGTGDQFMTWPFRHTLNGNKIPDRPARVAYGSRVQIMHLNSFGGYLHSHPYSYETGSNQQQITLYPYRDSNNEWYILEAPIGDLAFDRDENDTTIRPDDEVTRYLNQTKFVHDEDNIRLLHVQTDVRLHSHDNHRPPVTEADYQDEVSGYGGFSDFPKFGGDGNDDWRIFIYDQQRLPRKIGRTDVTVLRSILQIYHPTTRCFLFSHPINLPEWGFKQQEVTCNHNPTLPGTLWYIESAEHPLVTKENSPMVNYLLPSFWQKFVELQKTMWTRNKLITEHHVYESRPESWPFLYRGINFWTKHHRQIYLIGNPVVWWSASTSVLVYILARLVLMLRAKRQCTDFNNANLVYYDRTCMFLVFTWAVHYFPFMAMKRQLFLHHYLPSLYFSVLVLATLFDYGTNRLRPRLRAYVGLGVIALAFLYFLRYSPLTYALPWSNSQCGNAILRSSWDFNCIENPLDINEYKKYPPAVYDPQAGHTSRHGILDFVLPHGSTTDVHPNVAHPARPVETQPSASGEQVPAQNAAEKSATPKVQHADELDPQKLREAILKGTSILSKSSTSSSSSSAPGAA</sequence>
<dbReference type="Proteomes" id="UP001219933">
    <property type="component" value="Chromosome 3"/>
</dbReference>
<dbReference type="PANTHER" id="PTHR10050:SF50">
    <property type="entry name" value="DOLICHYL-PHOSPHATE-MANNOSE--PROTEIN MANNOSYLTRANSFERASE 1-RELATED"/>
    <property type="match status" value="1"/>
</dbReference>
<dbReference type="InterPro" id="IPR032421">
    <property type="entry name" value="PMT_4TMC"/>
</dbReference>
<keyword evidence="7 15" id="KW-0812">Transmembrane</keyword>
<comment type="pathway">
    <text evidence="2 15">Protein modification; protein glycosylation.</text>
</comment>
<feature type="transmembrane region" description="Helical" evidence="15">
    <location>
        <begin position="57"/>
        <end position="75"/>
    </location>
</feature>
<accession>A0AAF0ERG6</accession>
<feature type="transmembrane region" description="Helical" evidence="15">
    <location>
        <begin position="250"/>
        <end position="268"/>
    </location>
</feature>
<evidence type="ECO:0000256" key="3">
    <source>
        <dbReference type="ARBA" id="ARBA00007222"/>
    </source>
</evidence>
<evidence type="ECO:0000256" key="8">
    <source>
        <dbReference type="ARBA" id="ARBA00022737"/>
    </source>
</evidence>
<evidence type="ECO:0000313" key="18">
    <source>
        <dbReference type="EMBL" id="WFD35271.1"/>
    </source>
</evidence>
<feature type="transmembrane region" description="Helical" evidence="15">
    <location>
        <begin position="171"/>
        <end position="191"/>
    </location>
</feature>
<dbReference type="PROSITE" id="PS50919">
    <property type="entry name" value="MIR"/>
    <property type="match status" value="3"/>
</dbReference>
<keyword evidence="8" id="KW-0677">Repeat</keyword>
<dbReference type="Pfam" id="PF02366">
    <property type="entry name" value="PMT"/>
    <property type="match status" value="1"/>
</dbReference>
<evidence type="ECO:0000256" key="7">
    <source>
        <dbReference type="ARBA" id="ARBA00022692"/>
    </source>
</evidence>
<feature type="transmembrane region" description="Helical" evidence="15">
    <location>
        <begin position="627"/>
        <end position="650"/>
    </location>
</feature>
<keyword evidence="9 15" id="KW-0256">Endoplasmic reticulum</keyword>
<dbReference type="SMART" id="SM00472">
    <property type="entry name" value="MIR"/>
    <property type="match status" value="3"/>
</dbReference>
<evidence type="ECO:0000256" key="16">
    <source>
        <dbReference type="SAM" id="MobiDB-lite"/>
    </source>
</evidence>
<dbReference type="GO" id="GO:0005789">
    <property type="term" value="C:endoplasmic reticulum membrane"/>
    <property type="evidence" value="ECO:0007669"/>
    <property type="project" value="UniProtKB-SubCell"/>
</dbReference>
<feature type="compositionally biased region" description="Basic and acidic residues" evidence="16">
    <location>
        <begin position="847"/>
        <end position="861"/>
    </location>
</feature>
<keyword evidence="10 15" id="KW-1133">Transmembrane helix</keyword>
<comment type="function">
    <text evidence="15">Transfers mannose from Dol-P-mannose to Ser or Thr residues on proteins.</text>
</comment>
<dbReference type="InterPro" id="IPR027005">
    <property type="entry name" value="PMT-like"/>
</dbReference>
<evidence type="ECO:0000313" key="19">
    <source>
        <dbReference type="Proteomes" id="UP001219933"/>
    </source>
</evidence>
<evidence type="ECO:0000256" key="4">
    <source>
        <dbReference type="ARBA" id="ARBA00012839"/>
    </source>
</evidence>
<comment type="subcellular location">
    <subcellularLocation>
        <location evidence="1 15">Endoplasmic reticulum membrane</location>
        <topology evidence="1 15">Multi-pass membrane protein</topology>
    </subcellularLocation>
</comment>
<feature type="domain" description="MIR" evidence="17">
    <location>
        <begin position="497"/>
        <end position="552"/>
    </location>
</feature>
<feature type="transmembrane region" description="Helical" evidence="15">
    <location>
        <begin position="662"/>
        <end position="683"/>
    </location>
</feature>
<comment type="catalytic activity">
    <reaction evidence="13 15">
        <text>a di-trans,poly-cis-dolichyl beta-D-mannosyl phosphate + L-threonyl-[protein] = 3-O-(alpha-D-mannosyl)-L-threonyl-[protein] + a di-trans,poly-cis-dolichyl phosphate + H(+)</text>
        <dbReference type="Rhea" id="RHEA:53396"/>
        <dbReference type="Rhea" id="RHEA-COMP:11060"/>
        <dbReference type="Rhea" id="RHEA-COMP:13547"/>
        <dbReference type="Rhea" id="RHEA-COMP:19498"/>
        <dbReference type="Rhea" id="RHEA-COMP:19501"/>
        <dbReference type="ChEBI" id="CHEBI:15378"/>
        <dbReference type="ChEBI" id="CHEBI:30013"/>
        <dbReference type="ChEBI" id="CHEBI:57683"/>
        <dbReference type="ChEBI" id="CHEBI:58211"/>
        <dbReference type="ChEBI" id="CHEBI:137323"/>
        <dbReference type="EC" id="2.4.1.109"/>
    </reaction>
</comment>
<evidence type="ECO:0000256" key="15">
    <source>
        <dbReference type="RuleBase" id="RU367007"/>
    </source>
</evidence>
<comment type="catalytic activity">
    <reaction evidence="14 15">
        <text>a di-trans,poly-cis-dolichyl beta-D-mannosyl phosphate + L-seryl-[protein] = 3-O-(alpha-D-mannosyl)-L-seryl-[protein] + a di-trans,poly-cis-dolichyl phosphate + H(+)</text>
        <dbReference type="Rhea" id="RHEA:17377"/>
        <dbReference type="Rhea" id="RHEA-COMP:9863"/>
        <dbReference type="Rhea" id="RHEA-COMP:13546"/>
        <dbReference type="Rhea" id="RHEA-COMP:19498"/>
        <dbReference type="Rhea" id="RHEA-COMP:19501"/>
        <dbReference type="ChEBI" id="CHEBI:15378"/>
        <dbReference type="ChEBI" id="CHEBI:29999"/>
        <dbReference type="ChEBI" id="CHEBI:57683"/>
        <dbReference type="ChEBI" id="CHEBI:58211"/>
        <dbReference type="ChEBI" id="CHEBI:137321"/>
        <dbReference type="EC" id="2.4.1.109"/>
    </reaction>
</comment>
<evidence type="ECO:0000256" key="2">
    <source>
        <dbReference type="ARBA" id="ARBA00004922"/>
    </source>
</evidence>
<feature type="domain" description="MIR" evidence="17">
    <location>
        <begin position="421"/>
        <end position="485"/>
    </location>
</feature>
<evidence type="ECO:0000256" key="14">
    <source>
        <dbReference type="ARBA" id="ARBA00045102"/>
    </source>
</evidence>
<feature type="domain" description="MIR" evidence="17">
    <location>
        <begin position="338"/>
        <end position="392"/>
    </location>
</feature>
<reference evidence="18" key="1">
    <citation type="submission" date="2023-03" db="EMBL/GenBank/DDBJ databases">
        <title>Mating type loci evolution in Malassezia.</title>
        <authorList>
            <person name="Coelho M.A."/>
        </authorList>
    </citation>
    <scope>NUCLEOTIDE SEQUENCE</scope>
    <source>
        <strain evidence="18">CBS 11721</strain>
    </source>
</reference>
<dbReference type="InterPro" id="IPR016093">
    <property type="entry name" value="MIR_motif"/>
</dbReference>
<evidence type="ECO:0000256" key="13">
    <source>
        <dbReference type="ARBA" id="ARBA00045085"/>
    </source>
</evidence>
<keyword evidence="11 15" id="KW-0472">Membrane</keyword>
<feature type="transmembrane region" description="Helical" evidence="15">
    <location>
        <begin position="289"/>
        <end position="312"/>
    </location>
</feature>
<name>A0AAF0ERG6_9BASI</name>
<feature type="region of interest" description="Disordered" evidence="16">
    <location>
        <begin position="809"/>
        <end position="884"/>
    </location>
</feature>
<keyword evidence="5 15" id="KW-0328">Glycosyltransferase</keyword>
<feature type="transmembrane region" description="Helical" evidence="15">
    <location>
        <begin position="198"/>
        <end position="218"/>
    </location>
</feature>
<dbReference type="AlphaFoldDB" id="A0AAF0ERG6"/>
<dbReference type="PANTHER" id="PTHR10050">
    <property type="entry name" value="DOLICHYL-PHOSPHATE-MANNOSE--PROTEIN MANNOSYLTRANSFERASE"/>
    <property type="match status" value="1"/>
</dbReference>
<evidence type="ECO:0000256" key="5">
    <source>
        <dbReference type="ARBA" id="ARBA00022676"/>
    </source>
</evidence>
<feature type="compositionally biased region" description="Low complexity" evidence="16">
    <location>
        <begin position="862"/>
        <end position="884"/>
    </location>
</feature>
<organism evidence="18 19">
    <name type="scientific">Malassezia cuniculi</name>
    <dbReference type="NCBI Taxonomy" id="948313"/>
    <lineage>
        <taxon>Eukaryota</taxon>
        <taxon>Fungi</taxon>
        <taxon>Dikarya</taxon>
        <taxon>Basidiomycota</taxon>
        <taxon>Ustilaginomycotina</taxon>
        <taxon>Malasseziomycetes</taxon>
        <taxon>Malasseziales</taxon>
        <taxon>Malasseziaceae</taxon>
        <taxon>Malassezia</taxon>
    </lineage>
</organism>
<evidence type="ECO:0000256" key="1">
    <source>
        <dbReference type="ARBA" id="ARBA00004477"/>
    </source>
</evidence>
<feature type="transmembrane region" description="Helical" evidence="15">
    <location>
        <begin position="721"/>
        <end position="738"/>
    </location>
</feature>
<comment type="similarity">
    <text evidence="3 15">Belongs to the glycosyltransferase 39 family.</text>
</comment>